<reference evidence="1 2" key="1">
    <citation type="journal article" date="2022" name="Allergy">
        <title>Genome assembly and annotation of Periplaneta americana reveal a comprehensive cockroach allergen profile.</title>
        <authorList>
            <person name="Wang L."/>
            <person name="Xiong Q."/>
            <person name="Saelim N."/>
            <person name="Wang L."/>
            <person name="Nong W."/>
            <person name="Wan A.T."/>
            <person name="Shi M."/>
            <person name="Liu X."/>
            <person name="Cao Q."/>
            <person name="Hui J.H.L."/>
            <person name="Sookrung N."/>
            <person name="Leung T.F."/>
            <person name="Tungtrongchitr A."/>
            <person name="Tsui S.K.W."/>
        </authorList>
    </citation>
    <scope>NUCLEOTIDE SEQUENCE [LARGE SCALE GENOMIC DNA]</scope>
    <source>
        <strain evidence="1">PWHHKU_190912</strain>
    </source>
</reference>
<sequence length="246" mass="28019">MTLNLLVSRECRKTPRDLLEELEEWLDSLATSAATDTYEYNRKSTDICGTPTSAGVPDLPGETRKKKRAKVCQQMGCRKGNWIRYKTLYHACSVGAERKFVCCRYVNVMVYLTTLATAEVISASPDVPEFCPAGILLHASMKDDDGNWNYNITECEQQFFFFSQFPDCIITEYFRRNVINLVDKFRATGCTERKKSVRWPTKVTEDAVEDARERMQRGPNKSVKKLAVEIGVSYGSAHKILRNKLG</sequence>
<protein>
    <submittedName>
        <fullName evidence="1">Uncharacterized protein</fullName>
    </submittedName>
</protein>
<organism evidence="1 2">
    <name type="scientific">Periplaneta americana</name>
    <name type="common">American cockroach</name>
    <name type="synonym">Blatta americana</name>
    <dbReference type="NCBI Taxonomy" id="6978"/>
    <lineage>
        <taxon>Eukaryota</taxon>
        <taxon>Metazoa</taxon>
        <taxon>Ecdysozoa</taxon>
        <taxon>Arthropoda</taxon>
        <taxon>Hexapoda</taxon>
        <taxon>Insecta</taxon>
        <taxon>Pterygota</taxon>
        <taxon>Neoptera</taxon>
        <taxon>Polyneoptera</taxon>
        <taxon>Dictyoptera</taxon>
        <taxon>Blattodea</taxon>
        <taxon>Blattoidea</taxon>
        <taxon>Blattidae</taxon>
        <taxon>Blattinae</taxon>
        <taxon>Periplaneta</taxon>
    </lineage>
</organism>
<name>A0ABQ8S3D9_PERAM</name>
<dbReference type="EMBL" id="JAJSOF020000037">
    <property type="protein sequence ID" value="KAJ4428265.1"/>
    <property type="molecule type" value="Genomic_DNA"/>
</dbReference>
<evidence type="ECO:0000313" key="1">
    <source>
        <dbReference type="EMBL" id="KAJ4428265.1"/>
    </source>
</evidence>
<comment type="caution">
    <text evidence="1">The sequence shown here is derived from an EMBL/GenBank/DDBJ whole genome shotgun (WGS) entry which is preliminary data.</text>
</comment>
<keyword evidence="2" id="KW-1185">Reference proteome</keyword>
<accession>A0ABQ8S3D9</accession>
<dbReference type="Proteomes" id="UP001148838">
    <property type="component" value="Unassembled WGS sequence"/>
</dbReference>
<proteinExistence type="predicted"/>
<evidence type="ECO:0000313" key="2">
    <source>
        <dbReference type="Proteomes" id="UP001148838"/>
    </source>
</evidence>
<gene>
    <name evidence="1" type="ORF">ANN_24282</name>
</gene>